<keyword evidence="2" id="KW-1185">Reference proteome</keyword>
<dbReference type="EMBL" id="CAKXAJ010016790">
    <property type="protein sequence ID" value="CAH2216774.1"/>
    <property type="molecule type" value="Genomic_DNA"/>
</dbReference>
<dbReference type="Proteomes" id="UP000838756">
    <property type="component" value="Unassembled WGS sequence"/>
</dbReference>
<feature type="non-terminal residue" evidence="1">
    <location>
        <position position="40"/>
    </location>
</feature>
<dbReference type="InterPro" id="IPR036259">
    <property type="entry name" value="MFS_trans_sf"/>
</dbReference>
<organism evidence="1 2">
    <name type="scientific">Pararge aegeria aegeria</name>
    <dbReference type="NCBI Taxonomy" id="348720"/>
    <lineage>
        <taxon>Eukaryota</taxon>
        <taxon>Metazoa</taxon>
        <taxon>Ecdysozoa</taxon>
        <taxon>Arthropoda</taxon>
        <taxon>Hexapoda</taxon>
        <taxon>Insecta</taxon>
        <taxon>Pterygota</taxon>
        <taxon>Neoptera</taxon>
        <taxon>Endopterygota</taxon>
        <taxon>Lepidoptera</taxon>
        <taxon>Glossata</taxon>
        <taxon>Ditrysia</taxon>
        <taxon>Papilionoidea</taxon>
        <taxon>Nymphalidae</taxon>
        <taxon>Satyrinae</taxon>
        <taxon>Satyrini</taxon>
        <taxon>Parargina</taxon>
        <taxon>Pararge</taxon>
    </lineage>
</organism>
<evidence type="ECO:0000313" key="2">
    <source>
        <dbReference type="Proteomes" id="UP000838756"/>
    </source>
</evidence>
<proteinExistence type="predicted"/>
<protein>
    <submittedName>
        <fullName evidence="1">Jg27193 protein</fullName>
    </submittedName>
</protein>
<reference evidence="1" key="1">
    <citation type="submission" date="2022-03" db="EMBL/GenBank/DDBJ databases">
        <authorList>
            <person name="Lindestad O."/>
        </authorList>
    </citation>
    <scope>NUCLEOTIDE SEQUENCE</scope>
</reference>
<sequence>MQGPTYALCYSAIVGYAAHVAPEGYSATVQGIVAGMDDGV</sequence>
<dbReference type="AlphaFoldDB" id="A0A8S4QPZ2"/>
<name>A0A8S4QPZ2_9NEOP</name>
<dbReference type="OrthoDB" id="10029266at2759"/>
<accession>A0A8S4QPZ2</accession>
<dbReference type="Gene3D" id="1.20.1250.20">
    <property type="entry name" value="MFS general substrate transporter like domains"/>
    <property type="match status" value="1"/>
</dbReference>
<gene>
    <name evidence="1" type="primary">jg27193</name>
    <name evidence="1" type="ORF">PAEG_LOCUS4732</name>
</gene>
<comment type="caution">
    <text evidence="1">The sequence shown here is derived from an EMBL/GenBank/DDBJ whole genome shotgun (WGS) entry which is preliminary data.</text>
</comment>
<evidence type="ECO:0000313" key="1">
    <source>
        <dbReference type="EMBL" id="CAH2216774.1"/>
    </source>
</evidence>